<dbReference type="KEGG" id="chk:D4L85_04165"/>
<keyword evidence="1" id="KW-0812">Transmembrane</keyword>
<proteinExistence type="predicted"/>
<dbReference type="EMBL" id="CP032382">
    <property type="protein sequence ID" value="AYB29822.1"/>
    <property type="molecule type" value="Genomic_DNA"/>
</dbReference>
<organism evidence="2 3">
    <name type="scientific">Chryseolinea soli</name>
    <dbReference type="NCBI Taxonomy" id="2321403"/>
    <lineage>
        <taxon>Bacteria</taxon>
        <taxon>Pseudomonadati</taxon>
        <taxon>Bacteroidota</taxon>
        <taxon>Cytophagia</taxon>
        <taxon>Cytophagales</taxon>
        <taxon>Fulvivirgaceae</taxon>
        <taxon>Chryseolinea</taxon>
    </lineage>
</organism>
<accession>A0A385SG11</accession>
<keyword evidence="3" id="KW-1185">Reference proteome</keyword>
<dbReference type="Proteomes" id="UP000266183">
    <property type="component" value="Chromosome"/>
</dbReference>
<evidence type="ECO:0000256" key="1">
    <source>
        <dbReference type="SAM" id="Phobius"/>
    </source>
</evidence>
<dbReference type="RefSeq" id="WP_119753131.1">
    <property type="nucleotide sequence ID" value="NZ_CP032382.1"/>
</dbReference>
<dbReference type="AlphaFoldDB" id="A0A385SG11"/>
<feature type="transmembrane region" description="Helical" evidence="1">
    <location>
        <begin position="41"/>
        <end position="60"/>
    </location>
</feature>
<name>A0A385SG11_9BACT</name>
<keyword evidence="1" id="KW-0472">Membrane</keyword>
<sequence>MAMIRFAQTLPVPAVKSLQRRTEPPAITFHRMVYACLHNDWIALLNASCILTITLLFALVSGAHSGSTNA</sequence>
<protein>
    <submittedName>
        <fullName evidence="2">Uncharacterized protein</fullName>
    </submittedName>
</protein>
<evidence type="ECO:0000313" key="2">
    <source>
        <dbReference type="EMBL" id="AYB29822.1"/>
    </source>
</evidence>
<reference evidence="3" key="1">
    <citation type="submission" date="2018-09" db="EMBL/GenBank/DDBJ databases">
        <title>Chryseolinea sp. KIS68-18 isolated from soil.</title>
        <authorList>
            <person name="Weon H.-Y."/>
            <person name="Kwon S.-W."/>
            <person name="Lee S.A."/>
        </authorList>
    </citation>
    <scope>NUCLEOTIDE SEQUENCE [LARGE SCALE GENOMIC DNA]</scope>
    <source>
        <strain evidence="3">KIS68-18</strain>
    </source>
</reference>
<keyword evidence="1" id="KW-1133">Transmembrane helix</keyword>
<evidence type="ECO:0000313" key="3">
    <source>
        <dbReference type="Proteomes" id="UP000266183"/>
    </source>
</evidence>
<gene>
    <name evidence="2" type="ORF">D4L85_04165</name>
</gene>